<keyword evidence="3" id="KW-1185">Reference proteome</keyword>
<organism evidence="2 3">
    <name type="scientific">Paratrimastix pyriformis</name>
    <dbReference type="NCBI Taxonomy" id="342808"/>
    <lineage>
        <taxon>Eukaryota</taxon>
        <taxon>Metamonada</taxon>
        <taxon>Preaxostyla</taxon>
        <taxon>Paratrimastigidae</taxon>
        <taxon>Paratrimastix</taxon>
    </lineage>
</organism>
<dbReference type="Proteomes" id="UP001141327">
    <property type="component" value="Unassembled WGS sequence"/>
</dbReference>
<proteinExistence type="predicted"/>
<dbReference type="PANTHER" id="PTHR24068">
    <property type="entry name" value="UBIQUITIN-CONJUGATING ENZYME E2"/>
    <property type="match status" value="1"/>
</dbReference>
<dbReference type="Gene3D" id="3.10.110.10">
    <property type="entry name" value="Ubiquitin Conjugating Enzyme"/>
    <property type="match status" value="1"/>
</dbReference>
<dbReference type="EMBL" id="JAPMOS010000123">
    <property type="protein sequence ID" value="KAJ4455043.1"/>
    <property type="molecule type" value="Genomic_DNA"/>
</dbReference>
<dbReference type="SUPFAM" id="SSF54495">
    <property type="entry name" value="UBC-like"/>
    <property type="match status" value="1"/>
</dbReference>
<comment type="caution">
    <text evidence="2">The sequence shown here is derived from an EMBL/GenBank/DDBJ whole genome shotgun (WGS) entry which is preliminary data.</text>
</comment>
<sequence>MAGVVVPRNFKLLEELEHGEKGIGDGMVSYGLADDDMLMHNWNASIIGPANSTHDGRIYSVKVFCSDRYPEEAPQLRFTTRINLPNIVGADGRVNMGALSHWRRDGSIATVLGELRNAMATPTNKRLPQPPEGSSY</sequence>
<gene>
    <name evidence="2" type="ORF">PAPYR_10118</name>
</gene>
<dbReference type="InterPro" id="IPR016135">
    <property type="entry name" value="UBQ-conjugating_enzyme/RWD"/>
</dbReference>
<evidence type="ECO:0000313" key="3">
    <source>
        <dbReference type="Proteomes" id="UP001141327"/>
    </source>
</evidence>
<dbReference type="InterPro" id="IPR000608">
    <property type="entry name" value="UBC"/>
</dbReference>
<dbReference type="Pfam" id="PF00179">
    <property type="entry name" value="UQ_con"/>
    <property type="match status" value="1"/>
</dbReference>
<dbReference type="PROSITE" id="PS50127">
    <property type="entry name" value="UBC_2"/>
    <property type="match status" value="1"/>
</dbReference>
<protein>
    <submittedName>
        <fullName evidence="2">Ubiquitin-conjugating enzyme</fullName>
    </submittedName>
</protein>
<reference evidence="2" key="1">
    <citation type="journal article" date="2022" name="bioRxiv">
        <title>Genomics of Preaxostyla Flagellates Illuminates Evolutionary Transitions and the Path Towards Mitochondrial Loss.</title>
        <authorList>
            <person name="Novak L.V.F."/>
            <person name="Treitli S.C."/>
            <person name="Pyrih J."/>
            <person name="Halakuc P."/>
            <person name="Pipaliya S.V."/>
            <person name="Vacek V."/>
            <person name="Brzon O."/>
            <person name="Soukal P."/>
            <person name="Eme L."/>
            <person name="Dacks J.B."/>
            <person name="Karnkowska A."/>
            <person name="Elias M."/>
            <person name="Hampl V."/>
        </authorList>
    </citation>
    <scope>NUCLEOTIDE SEQUENCE</scope>
    <source>
        <strain evidence="2">RCP-MX</strain>
    </source>
</reference>
<dbReference type="SMART" id="SM00212">
    <property type="entry name" value="UBCc"/>
    <property type="match status" value="1"/>
</dbReference>
<evidence type="ECO:0000313" key="2">
    <source>
        <dbReference type="EMBL" id="KAJ4455043.1"/>
    </source>
</evidence>
<dbReference type="CDD" id="cd23807">
    <property type="entry name" value="UEV_UBE2V"/>
    <property type="match status" value="1"/>
</dbReference>
<evidence type="ECO:0000259" key="1">
    <source>
        <dbReference type="PROSITE" id="PS50127"/>
    </source>
</evidence>
<accession>A0ABQ8UAI9</accession>
<feature type="domain" description="UBC core" evidence="1">
    <location>
        <begin position="7"/>
        <end position="136"/>
    </location>
</feature>
<name>A0ABQ8UAI9_9EUKA</name>